<dbReference type="Pfam" id="PF08666">
    <property type="entry name" value="SAF"/>
    <property type="match status" value="1"/>
</dbReference>
<dbReference type="EMBL" id="PCXQ01000004">
    <property type="protein sequence ID" value="PJE51197.1"/>
    <property type="molecule type" value="Genomic_DNA"/>
</dbReference>
<comment type="caution">
    <text evidence="2">The sequence shown here is derived from an EMBL/GenBank/DDBJ whole genome shotgun (WGS) entry which is preliminary data.</text>
</comment>
<sequence length="349" mass="38589">MNDINFKIGKREIGPNHPPLVIAEIGINHEGSVKKAKKMVFDAYKSGAECVKFQAHVIDDEMIPEAKKVIPGNAKESIWNIMSRCALSEKEDREIKKYVESLGMIYLSTPFSRAAADRLNRMKVKAFKIGSGECNNYPLVKHIASFGKPVILSSGMNNIASLKPAVKILEQAKVPHAILHCTSMYPTPYNKVHLGAIEQIKKAFPRAVVGLSDHSLGNYTSFAAIALGASIIEKHFTSNKKWPGPDVSISIDPKELSELIVGTRAVYEARGGTKSVLKEEKPTIDFAYACVVAIRDIKKGEKLTMNNIWVKRPGTGEIKAVNFEKLLGKKAKCNIANNQQLKWLHITKI</sequence>
<protein>
    <submittedName>
        <fullName evidence="2">Polyhydroxyalkanoate biosynthesis repressor PhaR</fullName>
    </submittedName>
</protein>
<gene>
    <name evidence="2" type="ORF">COV29_02180</name>
</gene>
<dbReference type="InterPro" id="IPR051690">
    <property type="entry name" value="PseI-like"/>
</dbReference>
<evidence type="ECO:0000313" key="2">
    <source>
        <dbReference type="EMBL" id="PJE51197.1"/>
    </source>
</evidence>
<dbReference type="PANTHER" id="PTHR42966">
    <property type="entry name" value="N-ACETYLNEURAMINATE SYNTHASE"/>
    <property type="match status" value="1"/>
</dbReference>
<dbReference type="InterPro" id="IPR057736">
    <property type="entry name" value="SAF_PseI/NeuA/NeuB"/>
</dbReference>
<dbReference type="InterPro" id="IPR036732">
    <property type="entry name" value="AFP_Neu5c_C_sf"/>
</dbReference>
<dbReference type="InterPro" id="IPR013785">
    <property type="entry name" value="Aldolase_TIM"/>
</dbReference>
<dbReference type="Gene3D" id="3.90.1210.10">
    <property type="entry name" value="Antifreeze-like/N-acetylneuraminic acid synthase C-terminal domain"/>
    <property type="match status" value="1"/>
</dbReference>
<organism evidence="2 3">
    <name type="scientific">Candidatus Yanofskybacteria bacterium CG10_big_fil_rev_8_21_14_0_10_36_16</name>
    <dbReference type="NCBI Taxonomy" id="1975096"/>
    <lineage>
        <taxon>Bacteria</taxon>
        <taxon>Candidatus Yanofskyibacteriota</taxon>
    </lineage>
</organism>
<dbReference type="GO" id="GO:0047444">
    <property type="term" value="F:N-acylneuraminate-9-phosphate synthase activity"/>
    <property type="evidence" value="ECO:0007669"/>
    <property type="project" value="TreeGrafter"/>
</dbReference>
<dbReference type="Pfam" id="PF03102">
    <property type="entry name" value="NeuB"/>
    <property type="match status" value="1"/>
</dbReference>
<dbReference type="SUPFAM" id="SSF51569">
    <property type="entry name" value="Aldolase"/>
    <property type="match status" value="1"/>
</dbReference>
<accession>A0A2J0Q7Y6</accession>
<dbReference type="CDD" id="cd11615">
    <property type="entry name" value="SAF_NeuB_like"/>
    <property type="match status" value="1"/>
</dbReference>
<dbReference type="InterPro" id="IPR013974">
    <property type="entry name" value="SAF"/>
</dbReference>
<feature type="domain" description="AFP-like" evidence="1">
    <location>
        <begin position="290"/>
        <end position="349"/>
    </location>
</feature>
<dbReference type="AlphaFoldDB" id="A0A2J0Q7Y6"/>
<evidence type="ECO:0000313" key="3">
    <source>
        <dbReference type="Proteomes" id="UP000228496"/>
    </source>
</evidence>
<reference evidence="2 3" key="1">
    <citation type="submission" date="2017-09" db="EMBL/GenBank/DDBJ databases">
        <title>Depth-based differentiation of microbial function through sediment-hosted aquifers and enrichment of novel symbionts in the deep terrestrial subsurface.</title>
        <authorList>
            <person name="Probst A.J."/>
            <person name="Ladd B."/>
            <person name="Jarett J.K."/>
            <person name="Geller-Mcgrath D.E."/>
            <person name="Sieber C.M."/>
            <person name="Emerson J.B."/>
            <person name="Anantharaman K."/>
            <person name="Thomas B.C."/>
            <person name="Malmstrom R."/>
            <person name="Stieglmeier M."/>
            <person name="Klingl A."/>
            <person name="Woyke T."/>
            <person name="Ryan C.M."/>
            <person name="Banfield J.F."/>
        </authorList>
    </citation>
    <scope>NUCLEOTIDE SEQUENCE [LARGE SCALE GENOMIC DNA]</scope>
    <source>
        <strain evidence="2">CG10_big_fil_rev_8_21_14_0_10_36_16</strain>
    </source>
</reference>
<dbReference type="PANTHER" id="PTHR42966:SF1">
    <property type="entry name" value="SIALIC ACID SYNTHASE"/>
    <property type="match status" value="1"/>
</dbReference>
<dbReference type="GO" id="GO:0016051">
    <property type="term" value="P:carbohydrate biosynthetic process"/>
    <property type="evidence" value="ECO:0007669"/>
    <property type="project" value="InterPro"/>
</dbReference>
<proteinExistence type="predicted"/>
<dbReference type="SMART" id="SM00858">
    <property type="entry name" value="SAF"/>
    <property type="match status" value="1"/>
</dbReference>
<evidence type="ECO:0000259" key="1">
    <source>
        <dbReference type="PROSITE" id="PS50844"/>
    </source>
</evidence>
<dbReference type="SUPFAM" id="SSF51269">
    <property type="entry name" value="AFP III-like domain"/>
    <property type="match status" value="1"/>
</dbReference>
<dbReference type="Gene3D" id="3.20.20.70">
    <property type="entry name" value="Aldolase class I"/>
    <property type="match status" value="1"/>
</dbReference>
<name>A0A2J0Q7Y6_9BACT</name>
<dbReference type="PROSITE" id="PS50844">
    <property type="entry name" value="AFP_LIKE"/>
    <property type="match status" value="1"/>
</dbReference>
<dbReference type="Proteomes" id="UP000228496">
    <property type="component" value="Unassembled WGS sequence"/>
</dbReference>
<dbReference type="InterPro" id="IPR006190">
    <property type="entry name" value="SAF_AFP_Neu5Ac"/>
</dbReference>
<dbReference type="InterPro" id="IPR013132">
    <property type="entry name" value="PseI/NeuA/B-like_N"/>
</dbReference>